<dbReference type="EMBL" id="JAIWYP010000004">
    <property type="protein sequence ID" value="KAH3837640.1"/>
    <property type="molecule type" value="Genomic_DNA"/>
</dbReference>
<protein>
    <submittedName>
        <fullName evidence="2">Uncharacterized protein</fullName>
    </submittedName>
</protein>
<accession>A0A9D4KDQ1</accession>
<sequence length="164" mass="18100">MESSQWSPKQPQKPKTGKLRAWSTTWQNLHTNVAEISEEPLAKGLWDDAQTRASEKIKAVITNAPNATPLKTVKVAPCGRKTTSVITEIRHHYIPVSDYLSRHSVNDTYPTLIDGSDTSVHSVRKKLLVTDRRLEIIRQQGTNTQSIVIASSSSGVCPPPSLSC</sequence>
<reference evidence="2" key="1">
    <citation type="journal article" date="2019" name="bioRxiv">
        <title>The Genome of the Zebra Mussel, Dreissena polymorpha: A Resource for Invasive Species Research.</title>
        <authorList>
            <person name="McCartney M.A."/>
            <person name="Auch B."/>
            <person name="Kono T."/>
            <person name="Mallez S."/>
            <person name="Zhang Y."/>
            <person name="Obille A."/>
            <person name="Becker A."/>
            <person name="Abrahante J.E."/>
            <person name="Garbe J."/>
            <person name="Badalamenti J.P."/>
            <person name="Herman A."/>
            <person name="Mangelson H."/>
            <person name="Liachko I."/>
            <person name="Sullivan S."/>
            <person name="Sone E.D."/>
            <person name="Koren S."/>
            <person name="Silverstein K.A.T."/>
            <person name="Beckman K.B."/>
            <person name="Gohl D.M."/>
        </authorList>
    </citation>
    <scope>NUCLEOTIDE SEQUENCE</scope>
    <source>
        <strain evidence="2">Duluth1</strain>
        <tissue evidence="2">Whole animal</tissue>
    </source>
</reference>
<feature type="compositionally biased region" description="Polar residues" evidence="1">
    <location>
        <begin position="1"/>
        <end position="10"/>
    </location>
</feature>
<name>A0A9D4KDQ1_DREPO</name>
<dbReference type="AlphaFoldDB" id="A0A9D4KDQ1"/>
<comment type="caution">
    <text evidence="2">The sequence shown here is derived from an EMBL/GenBank/DDBJ whole genome shotgun (WGS) entry which is preliminary data.</text>
</comment>
<organism evidence="2 3">
    <name type="scientific">Dreissena polymorpha</name>
    <name type="common">Zebra mussel</name>
    <name type="synonym">Mytilus polymorpha</name>
    <dbReference type="NCBI Taxonomy" id="45954"/>
    <lineage>
        <taxon>Eukaryota</taxon>
        <taxon>Metazoa</taxon>
        <taxon>Spiralia</taxon>
        <taxon>Lophotrochozoa</taxon>
        <taxon>Mollusca</taxon>
        <taxon>Bivalvia</taxon>
        <taxon>Autobranchia</taxon>
        <taxon>Heteroconchia</taxon>
        <taxon>Euheterodonta</taxon>
        <taxon>Imparidentia</taxon>
        <taxon>Neoheterodontei</taxon>
        <taxon>Myida</taxon>
        <taxon>Dreissenoidea</taxon>
        <taxon>Dreissenidae</taxon>
        <taxon>Dreissena</taxon>
    </lineage>
</organism>
<proteinExistence type="predicted"/>
<evidence type="ECO:0000313" key="3">
    <source>
        <dbReference type="Proteomes" id="UP000828390"/>
    </source>
</evidence>
<keyword evidence="3" id="KW-1185">Reference proteome</keyword>
<reference evidence="2" key="2">
    <citation type="submission" date="2020-11" db="EMBL/GenBank/DDBJ databases">
        <authorList>
            <person name="McCartney M.A."/>
            <person name="Auch B."/>
            <person name="Kono T."/>
            <person name="Mallez S."/>
            <person name="Becker A."/>
            <person name="Gohl D.M."/>
            <person name="Silverstein K.A.T."/>
            <person name="Koren S."/>
            <person name="Bechman K.B."/>
            <person name="Herman A."/>
            <person name="Abrahante J.E."/>
            <person name="Garbe J."/>
        </authorList>
    </citation>
    <scope>NUCLEOTIDE SEQUENCE</scope>
    <source>
        <strain evidence="2">Duluth1</strain>
        <tissue evidence="2">Whole animal</tissue>
    </source>
</reference>
<gene>
    <name evidence="2" type="ORF">DPMN_111040</name>
</gene>
<feature type="region of interest" description="Disordered" evidence="1">
    <location>
        <begin position="1"/>
        <end position="20"/>
    </location>
</feature>
<evidence type="ECO:0000256" key="1">
    <source>
        <dbReference type="SAM" id="MobiDB-lite"/>
    </source>
</evidence>
<evidence type="ECO:0000313" key="2">
    <source>
        <dbReference type="EMBL" id="KAH3837640.1"/>
    </source>
</evidence>
<dbReference type="Proteomes" id="UP000828390">
    <property type="component" value="Unassembled WGS sequence"/>
</dbReference>